<dbReference type="InterPro" id="IPR027268">
    <property type="entry name" value="Peptidase_M4/M1_CTD_sf"/>
</dbReference>
<dbReference type="PIRSF" id="PIRSF016493">
    <property type="entry name" value="Glycyl_aminpptds"/>
    <property type="match status" value="1"/>
</dbReference>
<dbReference type="EMBL" id="JAELXS010000008">
    <property type="protein sequence ID" value="MBJ6123085.1"/>
    <property type="molecule type" value="Genomic_DNA"/>
</dbReference>
<dbReference type="SUPFAM" id="SSF50156">
    <property type="entry name" value="PDZ domain-like"/>
    <property type="match status" value="1"/>
</dbReference>
<dbReference type="Gene3D" id="2.60.40.3650">
    <property type="match status" value="1"/>
</dbReference>
<feature type="signal peptide" evidence="1">
    <location>
        <begin position="1"/>
        <end position="20"/>
    </location>
</feature>
<evidence type="ECO:0000313" key="5">
    <source>
        <dbReference type="Proteomes" id="UP000640426"/>
    </source>
</evidence>
<dbReference type="InterPro" id="IPR024191">
    <property type="entry name" value="Peptidase_M61"/>
</dbReference>
<organism evidence="4 5">
    <name type="scientific">Sphingomonas mollis</name>
    <dbReference type="NCBI Taxonomy" id="2795726"/>
    <lineage>
        <taxon>Bacteria</taxon>
        <taxon>Pseudomonadati</taxon>
        <taxon>Pseudomonadota</taxon>
        <taxon>Alphaproteobacteria</taxon>
        <taxon>Sphingomonadales</taxon>
        <taxon>Sphingomonadaceae</taxon>
        <taxon>Sphingomonas</taxon>
    </lineage>
</organism>
<dbReference type="Pfam" id="PF05299">
    <property type="entry name" value="Peptidase_M61"/>
    <property type="match status" value="1"/>
</dbReference>
<feature type="domain" description="Peptidase M61 N-terminal" evidence="3">
    <location>
        <begin position="57"/>
        <end position="228"/>
    </location>
</feature>
<gene>
    <name evidence="4" type="ORF">JAO74_14905</name>
</gene>
<dbReference type="InterPro" id="IPR007963">
    <property type="entry name" value="Peptidase_M61_catalytic"/>
</dbReference>
<dbReference type="RefSeq" id="WP_199039781.1">
    <property type="nucleotide sequence ID" value="NZ_JAELXS010000008.1"/>
</dbReference>
<evidence type="ECO:0000313" key="4">
    <source>
        <dbReference type="EMBL" id="MBJ6123085.1"/>
    </source>
</evidence>
<dbReference type="Proteomes" id="UP000640426">
    <property type="component" value="Unassembled WGS sequence"/>
</dbReference>
<proteinExistence type="predicted"/>
<comment type="caution">
    <text evidence="4">The sequence shown here is derived from an EMBL/GenBank/DDBJ whole genome shotgun (WGS) entry which is preliminary data.</text>
</comment>
<evidence type="ECO:0000256" key="1">
    <source>
        <dbReference type="SAM" id="SignalP"/>
    </source>
</evidence>
<protein>
    <submittedName>
        <fullName evidence="4">M61 family metallopeptidase</fullName>
    </submittedName>
</protein>
<sequence length="643" mass="71072">MTVKPVVACLLSSALAIPLAAPLAAQVPAGNTAPQPVPIVDTIPAARDIAYPGTIQLDVDATDTERGILRVKETIPVAQAGAMTLLFPKWLPGAHSPRGEIEKLAGLVIRASGRIVPWTRDPVDVFAFHIDVPSGAKSLDVQFQFLSATKADQGRIAVTPTMVSLQPNSVSLYPAGYYTRRIPIRMTARFPTGWTAAGALPAKMSGSTYTYDTTNYEILVDSPVLAGKYGKTWALTPRVNLNVFADDPKELAATPEQIDAHKRLVDQAVKTFGAQHYDKYEFLLSITDQLGGIGLEHHRSSENGVNPGYFIDWENSVTRRNLLPHEFTHSWDGKFRRGADLWTPDFRTPMRNSLLWVYEGQTQFWGYVLQARSGLVSKQDTLDAYAATIAIYDAARGRQWRPLIDTTNDPIISARKPKGWTSWQRSEDYYNEGLMVWMEVDAMLRQKSGGTKSIDDFARAFFGIRDGDWGEVTYTFADVAATLNRILPYDWAGFLQQRLTETGKPAPTQGFAMNGYSLIYTTEPTSYFTKSERTRGTDVSYSLGLVVNKEGAVTTSIWDSPAYTASIDVGSQIEGVNGQSYSGDRLKAAILAARGTKEPIRLLVRNGERFRDVVIDYHDGPRYPRLQKTGTGETGLDRLLAPR</sequence>
<accession>A0ABS0XSQ2</accession>
<evidence type="ECO:0000259" key="3">
    <source>
        <dbReference type="Pfam" id="PF17899"/>
    </source>
</evidence>
<feature type="chain" id="PRO_5047407057" evidence="1">
    <location>
        <begin position="21"/>
        <end position="643"/>
    </location>
</feature>
<feature type="domain" description="Peptidase M61 catalytic" evidence="2">
    <location>
        <begin position="320"/>
        <end position="436"/>
    </location>
</feature>
<dbReference type="InterPro" id="IPR036034">
    <property type="entry name" value="PDZ_sf"/>
</dbReference>
<reference evidence="5" key="1">
    <citation type="submission" date="2020-12" db="EMBL/GenBank/DDBJ databases">
        <title>Hymenobacter sp.</title>
        <authorList>
            <person name="Kim M.K."/>
        </authorList>
    </citation>
    <scope>NUCLEOTIDE SEQUENCE [LARGE SCALE GENOMIC DNA]</scope>
    <source>
        <strain evidence="5">BT553</strain>
    </source>
</reference>
<dbReference type="Gene3D" id="1.10.390.10">
    <property type="entry name" value="Neutral Protease Domain 2"/>
    <property type="match status" value="1"/>
</dbReference>
<dbReference type="Pfam" id="PF17899">
    <property type="entry name" value="Peptidase_M61_N"/>
    <property type="match status" value="1"/>
</dbReference>
<keyword evidence="5" id="KW-1185">Reference proteome</keyword>
<evidence type="ECO:0000259" key="2">
    <source>
        <dbReference type="Pfam" id="PF05299"/>
    </source>
</evidence>
<keyword evidence="1" id="KW-0732">Signal</keyword>
<dbReference type="InterPro" id="IPR040756">
    <property type="entry name" value="Peptidase_M61_N"/>
</dbReference>
<name>A0ABS0XSQ2_9SPHN</name>